<evidence type="ECO:0000313" key="9">
    <source>
        <dbReference type="Proteomes" id="UP000494206"/>
    </source>
</evidence>
<keyword evidence="4" id="KW-0804">Transcription</keyword>
<feature type="compositionally biased region" description="Polar residues" evidence="6">
    <location>
        <begin position="289"/>
        <end position="299"/>
    </location>
</feature>
<dbReference type="GO" id="GO:0046983">
    <property type="term" value="F:protein dimerization activity"/>
    <property type="evidence" value="ECO:0007669"/>
    <property type="project" value="InterPro"/>
</dbReference>
<dbReference type="SUPFAM" id="SSF55455">
    <property type="entry name" value="SRF-like"/>
    <property type="match status" value="1"/>
</dbReference>
<dbReference type="Gene3D" id="3.40.1810.10">
    <property type="entry name" value="Transcription factor, MADS-box"/>
    <property type="match status" value="1"/>
</dbReference>
<dbReference type="EMBL" id="CADEPM010000007">
    <property type="protein sequence ID" value="CAB3408164.1"/>
    <property type="molecule type" value="Genomic_DNA"/>
</dbReference>
<dbReference type="PRINTS" id="PR00404">
    <property type="entry name" value="MADSDOMAIN"/>
</dbReference>
<feature type="compositionally biased region" description="Basic and acidic residues" evidence="6">
    <location>
        <begin position="355"/>
        <end position="369"/>
    </location>
</feature>
<dbReference type="GO" id="GO:0005634">
    <property type="term" value="C:nucleus"/>
    <property type="evidence" value="ECO:0007669"/>
    <property type="project" value="UniProtKB-SubCell"/>
</dbReference>
<feature type="compositionally biased region" description="Basic and acidic residues" evidence="6">
    <location>
        <begin position="22"/>
        <end position="34"/>
    </location>
</feature>
<evidence type="ECO:0000259" key="7">
    <source>
        <dbReference type="PROSITE" id="PS50066"/>
    </source>
</evidence>
<evidence type="ECO:0000256" key="1">
    <source>
        <dbReference type="ARBA" id="ARBA00004123"/>
    </source>
</evidence>
<comment type="caution">
    <text evidence="8">The sequence shown here is derived from an EMBL/GenBank/DDBJ whole genome shotgun (WGS) entry which is preliminary data.</text>
</comment>
<evidence type="ECO:0000256" key="5">
    <source>
        <dbReference type="ARBA" id="ARBA00023242"/>
    </source>
</evidence>
<keyword evidence="2" id="KW-0805">Transcription regulation</keyword>
<feature type="region of interest" description="Disordered" evidence="6">
    <location>
        <begin position="1"/>
        <end position="40"/>
    </location>
</feature>
<dbReference type="PANTHER" id="PTHR11945">
    <property type="entry name" value="MADS BOX PROTEIN"/>
    <property type="match status" value="1"/>
</dbReference>
<dbReference type="CDD" id="cd00265">
    <property type="entry name" value="MADS_MEF2_like"/>
    <property type="match status" value="1"/>
</dbReference>
<dbReference type="InterPro" id="IPR033896">
    <property type="entry name" value="MEF2-like_N"/>
</dbReference>
<proteinExistence type="predicted"/>
<keyword evidence="5" id="KW-0539">Nucleus</keyword>
<dbReference type="GO" id="GO:0030154">
    <property type="term" value="P:cell differentiation"/>
    <property type="evidence" value="ECO:0007669"/>
    <property type="project" value="TreeGrafter"/>
</dbReference>
<dbReference type="Proteomes" id="UP000494206">
    <property type="component" value="Unassembled WGS sequence"/>
</dbReference>
<feature type="compositionally biased region" description="Low complexity" evidence="6">
    <location>
        <begin position="164"/>
        <end position="192"/>
    </location>
</feature>
<feature type="region of interest" description="Disordered" evidence="6">
    <location>
        <begin position="135"/>
        <end position="192"/>
    </location>
</feature>
<feature type="region of interest" description="Disordered" evidence="6">
    <location>
        <begin position="277"/>
        <end position="299"/>
    </location>
</feature>
<dbReference type="GO" id="GO:0000981">
    <property type="term" value="F:DNA-binding transcription factor activity, RNA polymerase II-specific"/>
    <property type="evidence" value="ECO:0007669"/>
    <property type="project" value="TreeGrafter"/>
</dbReference>
<accession>A0A8S1F2W2</accession>
<evidence type="ECO:0000256" key="3">
    <source>
        <dbReference type="ARBA" id="ARBA00023125"/>
    </source>
</evidence>
<name>A0A8S1F2W2_9PELO</name>
<evidence type="ECO:0000256" key="2">
    <source>
        <dbReference type="ARBA" id="ARBA00023015"/>
    </source>
</evidence>
<feature type="region of interest" description="Disordered" evidence="6">
    <location>
        <begin position="351"/>
        <end position="377"/>
    </location>
</feature>
<dbReference type="Pfam" id="PF00319">
    <property type="entry name" value="SRF-TF"/>
    <property type="match status" value="1"/>
</dbReference>
<dbReference type="FunFam" id="3.40.1810.10:FF:000001">
    <property type="entry name" value="Myocyte-specific enhancer factor 2A homolog"/>
    <property type="match status" value="1"/>
</dbReference>
<reference evidence="8 9" key="1">
    <citation type="submission" date="2020-04" db="EMBL/GenBank/DDBJ databases">
        <authorList>
            <person name="Laetsch R D."/>
            <person name="Stevens L."/>
            <person name="Kumar S."/>
            <person name="Blaxter L. M."/>
        </authorList>
    </citation>
    <scope>NUCLEOTIDE SEQUENCE [LARGE SCALE GENOMIC DNA]</scope>
</reference>
<evidence type="ECO:0000256" key="6">
    <source>
        <dbReference type="SAM" id="MobiDB-lite"/>
    </source>
</evidence>
<evidence type="ECO:0000256" key="4">
    <source>
        <dbReference type="ARBA" id="ARBA00023163"/>
    </source>
</evidence>
<keyword evidence="9" id="KW-1185">Reference proteome</keyword>
<protein>
    <recommendedName>
        <fullName evidence="7">MADS-box domain-containing protein</fullName>
    </recommendedName>
</protein>
<dbReference type="GO" id="GO:0000978">
    <property type="term" value="F:RNA polymerase II cis-regulatory region sequence-specific DNA binding"/>
    <property type="evidence" value="ECO:0007669"/>
    <property type="project" value="TreeGrafter"/>
</dbReference>
<dbReference type="SMART" id="SM00432">
    <property type="entry name" value="MADS"/>
    <property type="match status" value="1"/>
</dbReference>
<evidence type="ECO:0000313" key="8">
    <source>
        <dbReference type="EMBL" id="CAB3408164.1"/>
    </source>
</evidence>
<feature type="compositionally biased region" description="Low complexity" evidence="6">
    <location>
        <begin position="1"/>
        <end position="18"/>
    </location>
</feature>
<dbReference type="GO" id="GO:0045944">
    <property type="term" value="P:positive regulation of transcription by RNA polymerase II"/>
    <property type="evidence" value="ECO:0007669"/>
    <property type="project" value="InterPro"/>
</dbReference>
<dbReference type="OrthoDB" id="1898716at2759"/>
<comment type="subcellular location">
    <subcellularLocation>
        <location evidence="1">Nucleus</location>
    </subcellularLocation>
</comment>
<dbReference type="InterPro" id="IPR002100">
    <property type="entry name" value="TF_MADSbox"/>
</dbReference>
<dbReference type="AlphaFoldDB" id="A0A8S1F2W2"/>
<gene>
    <name evidence="8" type="ORF">CBOVIS_LOCUS9979</name>
</gene>
<dbReference type="InterPro" id="IPR036879">
    <property type="entry name" value="TF_MADSbox_sf"/>
</dbReference>
<organism evidence="8 9">
    <name type="scientific">Caenorhabditis bovis</name>
    <dbReference type="NCBI Taxonomy" id="2654633"/>
    <lineage>
        <taxon>Eukaryota</taxon>
        <taxon>Metazoa</taxon>
        <taxon>Ecdysozoa</taxon>
        <taxon>Nematoda</taxon>
        <taxon>Chromadorea</taxon>
        <taxon>Rhabditida</taxon>
        <taxon>Rhabditina</taxon>
        <taxon>Rhabditomorpha</taxon>
        <taxon>Rhabditoidea</taxon>
        <taxon>Rhabditidae</taxon>
        <taxon>Peloderinae</taxon>
        <taxon>Caenorhabditis</taxon>
    </lineage>
</organism>
<dbReference type="PROSITE" id="PS00350">
    <property type="entry name" value="MADS_BOX_1"/>
    <property type="match status" value="1"/>
</dbReference>
<dbReference type="PANTHER" id="PTHR11945:SF534">
    <property type="entry name" value="MYOCYTE-SPECIFIC ENHANCER FACTOR 2"/>
    <property type="match status" value="1"/>
</dbReference>
<dbReference type="GO" id="GO:0042826">
    <property type="term" value="F:histone deacetylase binding"/>
    <property type="evidence" value="ECO:0007669"/>
    <property type="project" value="TreeGrafter"/>
</dbReference>
<dbReference type="PROSITE" id="PS50066">
    <property type="entry name" value="MADS_BOX_2"/>
    <property type="match status" value="1"/>
</dbReference>
<feature type="domain" description="MADS-box" evidence="7">
    <location>
        <begin position="46"/>
        <end position="106"/>
    </location>
</feature>
<keyword evidence="3" id="KW-0238">DNA-binding</keyword>
<sequence>MMSSSSPSPPSSSASSASGLPERGDRDGERESKIRGSNNRYVTTAMGRKKIQITRIQDERNRQVTFTKRKFGLMKKAYELSVLCDCEIALIVFNSTNKLFQYASTDMDKVLLKYTEYNEPHESRTNNDIMEALNRKEGKHGGGDSDDESPGPSSSPMPPTNGHSNTTTSIASNSSSGAEQSTTSLASAQQQRQLNAASNLHPLYQNLFLQQSYRPIPPRNEQSLQQQLSKHLDFPTTSFADYNSLHPIAAADADCELVGGRPATTADQNLWATALQQRPVSQPAPAVSRTDNNGISHGISSDHGLNSLLSPSSLNGVSNNPLIDIGCIGGGGGGGNGGGAPPPYLKVEPNAYVKVEPHSPPEKRPRLTADWRPQQLT</sequence>